<gene>
    <name evidence="1" type="ORF">Aco03nite_076580</name>
</gene>
<comment type="caution">
    <text evidence="1">The sequence shown here is derived from an EMBL/GenBank/DDBJ whole genome shotgun (WGS) entry which is preliminary data.</text>
</comment>
<keyword evidence="2" id="KW-1185">Reference proteome</keyword>
<protein>
    <recommendedName>
        <fullName evidence="3">NadR/Ttd14 AAA domain-containing protein</fullName>
    </recommendedName>
</protein>
<dbReference type="InterPro" id="IPR027417">
    <property type="entry name" value="P-loop_NTPase"/>
</dbReference>
<dbReference type="SUPFAM" id="SSF52540">
    <property type="entry name" value="P-loop containing nucleoside triphosphate hydrolases"/>
    <property type="match status" value="1"/>
</dbReference>
<organism evidence="1 2">
    <name type="scientific">Actinoplanes couchii</name>
    <dbReference type="NCBI Taxonomy" id="403638"/>
    <lineage>
        <taxon>Bacteria</taxon>
        <taxon>Bacillati</taxon>
        <taxon>Actinomycetota</taxon>
        <taxon>Actinomycetes</taxon>
        <taxon>Micromonosporales</taxon>
        <taxon>Micromonosporaceae</taxon>
        <taxon>Actinoplanes</taxon>
    </lineage>
</organism>
<dbReference type="Gene3D" id="3.40.50.300">
    <property type="entry name" value="P-loop containing nucleotide triphosphate hydrolases"/>
    <property type="match status" value="1"/>
</dbReference>
<name>A0ABQ3XL82_9ACTN</name>
<evidence type="ECO:0000313" key="1">
    <source>
        <dbReference type="EMBL" id="GID59254.1"/>
    </source>
</evidence>
<dbReference type="EMBL" id="BOMG01000096">
    <property type="protein sequence ID" value="GID59254.1"/>
    <property type="molecule type" value="Genomic_DNA"/>
</dbReference>
<sequence length="278" mass="30713">MDESYIPAQHKSLGSAFPAVMVTGWTASGKTTLVEHLARTGLRRITASKLLIKRLGETQSTKMERLLSWLASDLPTLREGEADRLTDLAVLRRLTTRDEGCVVESAGSVSLLLPPYNEALLVRLDATPQVRTERLGRLLTGRITAVEAALIVERKDAATAHACQQAWGLNLNDATYLHRYDVIVGCPDERTCANPQLCRSATSEVVIASYQVYRTLLGADRHATAIAVDRLNETAERLSPWVYRLGPSLTAPDPRQDWTSRMAHHDFDIDVPRRGASC</sequence>
<dbReference type="RefSeq" id="WP_203805195.1">
    <property type="nucleotide sequence ID" value="NZ_BAAAQE010000117.1"/>
</dbReference>
<evidence type="ECO:0000313" key="2">
    <source>
        <dbReference type="Proteomes" id="UP000612282"/>
    </source>
</evidence>
<reference evidence="1 2" key="1">
    <citation type="submission" date="2021-01" db="EMBL/GenBank/DDBJ databases">
        <title>Whole genome shotgun sequence of Actinoplanes couchii NBRC 106145.</title>
        <authorList>
            <person name="Komaki H."/>
            <person name="Tamura T."/>
        </authorList>
    </citation>
    <scope>NUCLEOTIDE SEQUENCE [LARGE SCALE GENOMIC DNA]</scope>
    <source>
        <strain evidence="1 2">NBRC 106145</strain>
    </source>
</reference>
<accession>A0ABQ3XL82</accession>
<dbReference type="Proteomes" id="UP000612282">
    <property type="component" value="Unassembled WGS sequence"/>
</dbReference>
<evidence type="ECO:0008006" key="3">
    <source>
        <dbReference type="Google" id="ProtNLM"/>
    </source>
</evidence>
<proteinExistence type="predicted"/>